<keyword evidence="2" id="KW-0489">Methyltransferase</keyword>
<dbReference type="EMBL" id="CABPRV010000002">
    <property type="protein sequence ID" value="VVD79561.1"/>
    <property type="molecule type" value="Genomic_DNA"/>
</dbReference>
<name>A0ABY6VRP2_9BURK</name>
<sequence length="238" mass="26246">MQRDTIAMFDQHAATYDQTWRAMAPLRDAMQLVLDNVFAPLPADAHVLSVGAGTGAEILYLAERHPDWRFTAVEPSGPMLDVFRAKAEAQGIASRCRFHEGFLDSLPESAPFDAATSILVSQFVTDPAERRAFFREIAGRLRPGGYLASADLACDMTSVAGSRLLEVWFEMMSVAPEARERAQGIYGSQVAVVPPVAMDDILREGGFDLPVRFFQTGLIHAWFARQALDVRGGDQNQR</sequence>
<keyword evidence="2" id="KW-0808">Transferase</keyword>
<dbReference type="InterPro" id="IPR041698">
    <property type="entry name" value="Methyltransf_25"/>
</dbReference>
<comment type="caution">
    <text evidence="2">The sequence shown here is derived from an EMBL/GenBank/DDBJ whole genome shotgun (WGS) entry which is preliminary data.</text>
</comment>
<gene>
    <name evidence="2" type="ORF">PCA20602_01043</name>
</gene>
<evidence type="ECO:0000259" key="1">
    <source>
        <dbReference type="Pfam" id="PF13649"/>
    </source>
</evidence>
<protein>
    <submittedName>
        <fullName evidence="2">SAM-dependent methyltransferase</fullName>
    </submittedName>
</protein>
<dbReference type="InterPro" id="IPR029063">
    <property type="entry name" value="SAM-dependent_MTases_sf"/>
</dbReference>
<reference evidence="2 3" key="1">
    <citation type="submission" date="2019-08" db="EMBL/GenBank/DDBJ databases">
        <authorList>
            <person name="Peeters C."/>
        </authorList>
    </citation>
    <scope>NUCLEOTIDE SEQUENCE [LARGE SCALE GENOMIC DNA]</scope>
    <source>
        <strain evidence="2 3">LMG 20602</strain>
    </source>
</reference>
<dbReference type="Proteomes" id="UP000366065">
    <property type="component" value="Unassembled WGS sequence"/>
</dbReference>
<dbReference type="PANTHER" id="PTHR43667">
    <property type="entry name" value="CYCLOPROPANE-FATTY-ACYL-PHOSPHOLIPID SYNTHASE"/>
    <property type="match status" value="1"/>
</dbReference>
<dbReference type="GO" id="GO:0032259">
    <property type="term" value="P:methylation"/>
    <property type="evidence" value="ECO:0007669"/>
    <property type="project" value="UniProtKB-KW"/>
</dbReference>
<evidence type="ECO:0000313" key="3">
    <source>
        <dbReference type="Proteomes" id="UP000366065"/>
    </source>
</evidence>
<organism evidence="2 3">
    <name type="scientific">Pandoraea capi</name>
    <dbReference type="NCBI Taxonomy" id="2508286"/>
    <lineage>
        <taxon>Bacteria</taxon>
        <taxon>Pseudomonadati</taxon>
        <taxon>Pseudomonadota</taxon>
        <taxon>Betaproteobacteria</taxon>
        <taxon>Burkholderiales</taxon>
        <taxon>Burkholderiaceae</taxon>
        <taxon>Pandoraea</taxon>
    </lineage>
</organism>
<keyword evidence="3" id="KW-1185">Reference proteome</keyword>
<feature type="domain" description="Methyltransferase" evidence="1">
    <location>
        <begin position="47"/>
        <end position="145"/>
    </location>
</feature>
<dbReference type="Gene3D" id="3.40.50.150">
    <property type="entry name" value="Vaccinia Virus protein VP39"/>
    <property type="match status" value="1"/>
</dbReference>
<dbReference type="CDD" id="cd02440">
    <property type="entry name" value="AdoMet_MTases"/>
    <property type="match status" value="1"/>
</dbReference>
<dbReference type="SUPFAM" id="SSF53335">
    <property type="entry name" value="S-adenosyl-L-methionine-dependent methyltransferases"/>
    <property type="match status" value="1"/>
</dbReference>
<evidence type="ECO:0000313" key="2">
    <source>
        <dbReference type="EMBL" id="VVD79561.1"/>
    </source>
</evidence>
<accession>A0ABY6VRP2</accession>
<dbReference type="GO" id="GO:0008168">
    <property type="term" value="F:methyltransferase activity"/>
    <property type="evidence" value="ECO:0007669"/>
    <property type="project" value="UniProtKB-KW"/>
</dbReference>
<dbReference type="PANTHER" id="PTHR43667:SF2">
    <property type="entry name" value="FATTY ACID C-METHYL TRANSFERASE"/>
    <property type="match status" value="1"/>
</dbReference>
<dbReference type="InterPro" id="IPR050723">
    <property type="entry name" value="CFA/CMAS"/>
</dbReference>
<dbReference type="Pfam" id="PF13649">
    <property type="entry name" value="Methyltransf_25"/>
    <property type="match status" value="1"/>
</dbReference>
<proteinExistence type="predicted"/>
<dbReference type="RefSeq" id="WP_150720273.1">
    <property type="nucleotide sequence ID" value="NZ_CABPRV010000002.1"/>
</dbReference>